<keyword evidence="11" id="KW-1185">Reference proteome</keyword>
<dbReference type="PROSITE" id="PS50893">
    <property type="entry name" value="ABC_TRANSPORTER_2"/>
    <property type="match status" value="1"/>
</dbReference>
<evidence type="ECO:0000256" key="7">
    <source>
        <dbReference type="SAM" id="Phobius"/>
    </source>
</evidence>
<keyword evidence="2 7" id="KW-0812">Transmembrane</keyword>
<dbReference type="SMART" id="SM00382">
    <property type="entry name" value="AAA"/>
    <property type="match status" value="1"/>
</dbReference>
<evidence type="ECO:0000256" key="6">
    <source>
        <dbReference type="ARBA" id="ARBA00023136"/>
    </source>
</evidence>
<keyword evidence="3" id="KW-0547">Nucleotide-binding</keyword>
<keyword evidence="5 7" id="KW-1133">Transmembrane helix</keyword>
<dbReference type="Proteomes" id="UP000005283">
    <property type="component" value="Unassembled WGS sequence"/>
</dbReference>
<keyword evidence="6 7" id="KW-0472">Membrane</keyword>
<dbReference type="GO" id="GO:0016887">
    <property type="term" value="F:ATP hydrolysis activity"/>
    <property type="evidence" value="ECO:0007669"/>
    <property type="project" value="InterPro"/>
</dbReference>
<dbReference type="RefSeq" id="WP_004347886.1">
    <property type="nucleotide sequence ID" value="NZ_ADEG01000023.1"/>
</dbReference>
<sequence length="556" mass="62291">MNIRQWFKIPTPKYSARVIFKWLWRAWRGNQLQAILNAAIGLLSVVVSLAQVWAVQHAIDVASGHTEGSIYWSVGVMALLVLCGFALRICSIWVRNILGIKAQNRMQQRMLDRILRSEWTGKESHHSGDVLNRLEQDVGTVVSFLTETIPNTISVVAMFVGAFLYLFSMDKVLAFVIVGIIPVFVLLSKLYIGQMRRLTRQVRDSDSKVQSVLQETIQHRMLIKTLESDSIMVDRLESTQSELRHRVVKRTAFSVVSNFILNAGFSVGYLIAFLWAALRMADQTLTFGGMTAFLQLVNRIQGPARDLTRLAPVFVGVFTAAERLMELEENPLEEQGDPIPLTAPCGVRLEHITYAYDDGDSNVIEQLDFDFYPGSCTAVLGETGAGKTTLIRLILALLHPNEGKVILYNQQEQKELSPLMRCNFVYVPQGNTLMSGTIRDNLRLGKLNATEEEIKAALEMSCASFVMELPDGLDTVCTEAGGGLSEGQAQRISIARALLRNRPIMLFDEATSALDPETERQLLHNILSNHDKTVIFITHRPAVVDYCDQTLHLQKQ</sequence>
<dbReference type="Gene3D" id="3.40.50.300">
    <property type="entry name" value="P-loop containing nucleotide triphosphate hydrolases"/>
    <property type="match status" value="1"/>
</dbReference>
<dbReference type="CDD" id="cd07346">
    <property type="entry name" value="ABC_6TM_exporters"/>
    <property type="match status" value="1"/>
</dbReference>
<protein>
    <submittedName>
        <fullName evidence="10">ABC transporter, ATP-binding protein</fullName>
    </submittedName>
</protein>
<organism evidence="10 11">
    <name type="scientific">Hoylesella buccalis ATCC 35310</name>
    <dbReference type="NCBI Taxonomy" id="679190"/>
    <lineage>
        <taxon>Bacteria</taxon>
        <taxon>Pseudomonadati</taxon>
        <taxon>Bacteroidota</taxon>
        <taxon>Bacteroidia</taxon>
        <taxon>Bacteroidales</taxon>
        <taxon>Prevotellaceae</taxon>
        <taxon>Hoylesella</taxon>
    </lineage>
</organism>
<dbReference type="STRING" id="679190.HMPREF0650_1751"/>
<evidence type="ECO:0000256" key="3">
    <source>
        <dbReference type="ARBA" id="ARBA00022741"/>
    </source>
</evidence>
<dbReference type="GO" id="GO:0140359">
    <property type="term" value="F:ABC-type transporter activity"/>
    <property type="evidence" value="ECO:0007669"/>
    <property type="project" value="InterPro"/>
</dbReference>
<evidence type="ECO:0000256" key="4">
    <source>
        <dbReference type="ARBA" id="ARBA00022840"/>
    </source>
</evidence>
<accession>D1W3F5</accession>
<dbReference type="eggNOG" id="COG1132">
    <property type="taxonomic scope" value="Bacteria"/>
</dbReference>
<dbReference type="InterPro" id="IPR027417">
    <property type="entry name" value="P-loop_NTPase"/>
</dbReference>
<feature type="transmembrane region" description="Helical" evidence="7">
    <location>
        <begin position="70"/>
        <end position="94"/>
    </location>
</feature>
<evidence type="ECO:0000313" key="11">
    <source>
        <dbReference type="Proteomes" id="UP000005283"/>
    </source>
</evidence>
<feature type="transmembrane region" description="Helical" evidence="7">
    <location>
        <begin position="173"/>
        <end position="192"/>
    </location>
</feature>
<dbReference type="InterPro" id="IPR036640">
    <property type="entry name" value="ABC1_TM_sf"/>
</dbReference>
<dbReference type="SUPFAM" id="SSF52540">
    <property type="entry name" value="P-loop containing nucleoside triphosphate hydrolases"/>
    <property type="match status" value="1"/>
</dbReference>
<dbReference type="PANTHER" id="PTHR24221">
    <property type="entry name" value="ATP-BINDING CASSETTE SUB-FAMILY B"/>
    <property type="match status" value="1"/>
</dbReference>
<dbReference type="GO" id="GO:0005524">
    <property type="term" value="F:ATP binding"/>
    <property type="evidence" value="ECO:0007669"/>
    <property type="project" value="UniProtKB-KW"/>
</dbReference>
<dbReference type="PROSITE" id="PS50929">
    <property type="entry name" value="ABC_TM1F"/>
    <property type="match status" value="1"/>
</dbReference>
<feature type="domain" description="ABC transmembrane type-1" evidence="9">
    <location>
        <begin position="35"/>
        <end position="316"/>
    </location>
</feature>
<dbReference type="InterPro" id="IPR039421">
    <property type="entry name" value="Type_1_exporter"/>
</dbReference>
<dbReference type="InterPro" id="IPR003439">
    <property type="entry name" value="ABC_transporter-like_ATP-bd"/>
</dbReference>
<comment type="caution">
    <text evidence="10">The sequence shown here is derived from an EMBL/GenBank/DDBJ whole genome shotgun (WGS) entry which is preliminary data.</text>
</comment>
<dbReference type="PANTHER" id="PTHR24221:SF654">
    <property type="entry name" value="ATP-BINDING CASSETTE SUB-FAMILY B MEMBER 6"/>
    <property type="match status" value="1"/>
</dbReference>
<feature type="transmembrane region" description="Helical" evidence="7">
    <location>
        <begin position="149"/>
        <end position="167"/>
    </location>
</feature>
<evidence type="ECO:0000313" key="10">
    <source>
        <dbReference type="EMBL" id="EFA92912.1"/>
    </source>
</evidence>
<feature type="transmembrane region" description="Helical" evidence="7">
    <location>
        <begin position="34"/>
        <end position="55"/>
    </location>
</feature>
<dbReference type="InterPro" id="IPR003593">
    <property type="entry name" value="AAA+_ATPase"/>
</dbReference>
<dbReference type="Pfam" id="PF00005">
    <property type="entry name" value="ABC_tran"/>
    <property type="match status" value="1"/>
</dbReference>
<dbReference type="AlphaFoldDB" id="D1W3F5"/>
<keyword evidence="4 10" id="KW-0067">ATP-binding</keyword>
<dbReference type="GO" id="GO:0034040">
    <property type="term" value="F:ATPase-coupled lipid transmembrane transporter activity"/>
    <property type="evidence" value="ECO:0007669"/>
    <property type="project" value="TreeGrafter"/>
</dbReference>
<feature type="transmembrane region" description="Helical" evidence="7">
    <location>
        <begin position="252"/>
        <end position="278"/>
    </location>
</feature>
<gene>
    <name evidence="10" type="ORF">HMPREF0650_1751</name>
</gene>
<evidence type="ECO:0000259" key="8">
    <source>
        <dbReference type="PROSITE" id="PS50893"/>
    </source>
</evidence>
<dbReference type="SUPFAM" id="SSF90123">
    <property type="entry name" value="ABC transporter transmembrane region"/>
    <property type="match status" value="1"/>
</dbReference>
<evidence type="ECO:0000259" key="9">
    <source>
        <dbReference type="PROSITE" id="PS50929"/>
    </source>
</evidence>
<evidence type="ECO:0000256" key="2">
    <source>
        <dbReference type="ARBA" id="ARBA00022692"/>
    </source>
</evidence>
<dbReference type="GO" id="GO:0005886">
    <property type="term" value="C:plasma membrane"/>
    <property type="evidence" value="ECO:0007669"/>
    <property type="project" value="UniProtKB-SubCell"/>
</dbReference>
<comment type="subcellular location">
    <subcellularLocation>
        <location evidence="1">Cell membrane</location>
        <topology evidence="1">Multi-pass membrane protein</topology>
    </subcellularLocation>
</comment>
<evidence type="ECO:0000256" key="5">
    <source>
        <dbReference type="ARBA" id="ARBA00022989"/>
    </source>
</evidence>
<reference evidence="10 11" key="1">
    <citation type="submission" date="2009-12" db="EMBL/GenBank/DDBJ databases">
        <title>Genome Sequence of Prevotella buccalis ATCC 35310.</title>
        <authorList>
            <person name="Durkin A.S."/>
            <person name="Madupu R."/>
            <person name="Torralba M."/>
            <person name="Methe B."/>
            <person name="Sutton G."/>
            <person name="Strausberg R.L."/>
            <person name="Nelson K.E."/>
        </authorList>
    </citation>
    <scope>NUCLEOTIDE SEQUENCE [LARGE SCALE GENOMIC DNA]</scope>
    <source>
        <strain evidence="10 11">ATCC 35310</strain>
    </source>
</reference>
<dbReference type="Gene3D" id="1.20.1560.10">
    <property type="entry name" value="ABC transporter type 1, transmembrane domain"/>
    <property type="match status" value="1"/>
</dbReference>
<dbReference type="Pfam" id="PF00664">
    <property type="entry name" value="ABC_membrane"/>
    <property type="match status" value="1"/>
</dbReference>
<proteinExistence type="predicted"/>
<dbReference type="EMBL" id="ADEG01000023">
    <property type="protein sequence ID" value="EFA92912.1"/>
    <property type="molecule type" value="Genomic_DNA"/>
</dbReference>
<dbReference type="CDD" id="cd03228">
    <property type="entry name" value="ABCC_MRP_Like"/>
    <property type="match status" value="1"/>
</dbReference>
<feature type="domain" description="ABC transporter" evidence="8">
    <location>
        <begin position="347"/>
        <end position="556"/>
    </location>
</feature>
<evidence type="ECO:0000256" key="1">
    <source>
        <dbReference type="ARBA" id="ARBA00004651"/>
    </source>
</evidence>
<dbReference type="InterPro" id="IPR011527">
    <property type="entry name" value="ABC1_TM_dom"/>
</dbReference>
<name>D1W3F5_9BACT</name>